<keyword evidence="2 7" id="KW-0812">Transmembrane</keyword>
<dbReference type="PROSITE" id="PS50893">
    <property type="entry name" value="ABC_TRANSPORTER_2"/>
    <property type="match status" value="1"/>
</dbReference>
<dbReference type="InterPro" id="IPR039421">
    <property type="entry name" value="Type_1_exporter"/>
</dbReference>
<dbReference type="InterPro" id="IPR027417">
    <property type="entry name" value="P-loop_NTPase"/>
</dbReference>
<keyword evidence="4" id="KW-0067">ATP-binding</keyword>
<feature type="transmembrane region" description="Helical" evidence="7">
    <location>
        <begin position="230"/>
        <end position="253"/>
    </location>
</feature>
<name>A0ABV4X2Q5_9CYAN</name>
<evidence type="ECO:0000256" key="1">
    <source>
        <dbReference type="ARBA" id="ARBA00004651"/>
    </source>
</evidence>
<dbReference type="InterPro" id="IPR011527">
    <property type="entry name" value="ABC1_TM_dom"/>
</dbReference>
<comment type="subcellular location">
    <subcellularLocation>
        <location evidence="1">Cell membrane</location>
        <topology evidence="1">Multi-pass membrane protein</topology>
    </subcellularLocation>
</comment>
<dbReference type="EMBL" id="JBHFNQ010000066">
    <property type="protein sequence ID" value="MFB2877052.1"/>
    <property type="molecule type" value="Genomic_DNA"/>
</dbReference>
<feature type="domain" description="ABC transporter" evidence="8">
    <location>
        <begin position="327"/>
        <end position="548"/>
    </location>
</feature>
<evidence type="ECO:0000256" key="4">
    <source>
        <dbReference type="ARBA" id="ARBA00022840"/>
    </source>
</evidence>
<evidence type="ECO:0000256" key="6">
    <source>
        <dbReference type="ARBA" id="ARBA00023136"/>
    </source>
</evidence>
<evidence type="ECO:0000256" key="2">
    <source>
        <dbReference type="ARBA" id="ARBA00022692"/>
    </source>
</evidence>
<keyword evidence="6 7" id="KW-0472">Membrane</keyword>
<sequence length="548" mass="61914">MNLLKQLLNSFWKPLVLATITGLISGITTTGLIAVISGKIINPTFTLQLTGFFFGLCFFKLTTGIISRVLLIRLSQKIVLDLRMMLSRQILASPLFHLEYLGNHRILASLIDDIETLAKAAQVLPAFCGDIAIVTSCLLYLAWLSPILFIIILSSISIGIFSYQVISNRAFRYLKQARSQQDKLFKYVNTLTAGIKELKLNQQRRQNFLIDGLYDTAQNYRRHNINSMTIFAVAATWGHILFFLVVGIVLFGLPLISSIQPAILSSYAITIIYLISPLDYMMSVLPMISGAIVALQTIEALQLSLASSPQETLLNFEFESALTCQSLQLSGVTHTYYHEPEDRAFKLGEINLTLFAGEITFIAGGNGSGKSTLVKILAGLYFPEVGEIFLDNQRITSEMREWYRQHFSVIFSDFYLFETLLKGKTTATDKKADDYLIKLQLDKKVRFRNNEFSTNVLSQGERKRLALLNAYLEDKAIFIFDEWASDQDPIFKNIFYTQLLPELKARGKIVIAITHDDQYFHTCDRLIKLDYGKVVYDSMNSVSALSFT</sequence>
<accession>A0ABV4X2Q5</accession>
<dbReference type="PROSITE" id="PS00211">
    <property type="entry name" value="ABC_TRANSPORTER_1"/>
    <property type="match status" value="1"/>
</dbReference>
<evidence type="ECO:0000256" key="3">
    <source>
        <dbReference type="ARBA" id="ARBA00022741"/>
    </source>
</evidence>
<dbReference type="RefSeq" id="WP_413270162.1">
    <property type="nucleotide sequence ID" value="NZ_JBHFNQ010000066.1"/>
</dbReference>
<feature type="transmembrane region" description="Helical" evidence="7">
    <location>
        <begin position="259"/>
        <end position="278"/>
    </location>
</feature>
<dbReference type="Gene3D" id="3.40.50.300">
    <property type="entry name" value="P-loop containing nucleotide triphosphate hydrolases"/>
    <property type="match status" value="1"/>
</dbReference>
<feature type="transmembrane region" description="Helical" evidence="7">
    <location>
        <begin position="147"/>
        <end position="166"/>
    </location>
</feature>
<proteinExistence type="predicted"/>
<protein>
    <submittedName>
        <fullName evidence="10">Cyclic peptide export ABC transporter</fullName>
    </submittedName>
</protein>
<dbReference type="PROSITE" id="PS50929">
    <property type="entry name" value="ABC_TM1F"/>
    <property type="match status" value="1"/>
</dbReference>
<gene>
    <name evidence="10" type="ORF">ACE1CC_09190</name>
</gene>
<dbReference type="InterPro" id="IPR003439">
    <property type="entry name" value="ABC_transporter-like_ATP-bd"/>
</dbReference>
<evidence type="ECO:0000313" key="11">
    <source>
        <dbReference type="Proteomes" id="UP001576774"/>
    </source>
</evidence>
<dbReference type="InterPro" id="IPR005898">
    <property type="entry name" value="Cyc_pep_transpt_SyrD/YojI"/>
</dbReference>
<dbReference type="InterPro" id="IPR036640">
    <property type="entry name" value="ABC1_TM_sf"/>
</dbReference>
<dbReference type="PANTHER" id="PTHR24221">
    <property type="entry name" value="ATP-BINDING CASSETTE SUB-FAMILY B"/>
    <property type="match status" value="1"/>
</dbReference>
<dbReference type="SMART" id="SM00382">
    <property type="entry name" value="AAA"/>
    <property type="match status" value="1"/>
</dbReference>
<dbReference type="SUPFAM" id="SSF52540">
    <property type="entry name" value="P-loop containing nucleoside triphosphate hydrolases"/>
    <property type="match status" value="1"/>
</dbReference>
<reference evidence="10 11" key="1">
    <citation type="submission" date="2024-09" db="EMBL/GenBank/DDBJ databases">
        <title>Floridaenema gen nov. (Aerosakkonemataceae, Aerosakkonematales ord. nov., Cyanobacteria) from benthic tropical and subtropical fresh waters, with the description of four new species.</title>
        <authorList>
            <person name="Moretto J.A."/>
            <person name="Berthold D.E."/>
            <person name="Lefler F.W."/>
            <person name="Huang I.-S."/>
            <person name="Laughinghouse H. IV."/>
        </authorList>
    </citation>
    <scope>NUCLEOTIDE SEQUENCE [LARGE SCALE GENOMIC DNA]</scope>
    <source>
        <strain evidence="10 11">BLCC-F46</strain>
    </source>
</reference>
<dbReference type="PANTHER" id="PTHR24221:SF654">
    <property type="entry name" value="ATP-BINDING CASSETTE SUB-FAMILY B MEMBER 6"/>
    <property type="match status" value="1"/>
</dbReference>
<feature type="transmembrane region" description="Helical" evidence="7">
    <location>
        <begin position="49"/>
        <end position="71"/>
    </location>
</feature>
<evidence type="ECO:0000256" key="5">
    <source>
        <dbReference type="ARBA" id="ARBA00022989"/>
    </source>
</evidence>
<dbReference type="Proteomes" id="UP001576774">
    <property type="component" value="Unassembled WGS sequence"/>
</dbReference>
<evidence type="ECO:0000256" key="7">
    <source>
        <dbReference type="SAM" id="Phobius"/>
    </source>
</evidence>
<dbReference type="Pfam" id="PF00005">
    <property type="entry name" value="ABC_tran"/>
    <property type="match status" value="1"/>
</dbReference>
<keyword evidence="3" id="KW-0547">Nucleotide-binding</keyword>
<organism evidence="10 11">
    <name type="scientific">Floridaenema aerugineum BLCC-F46</name>
    <dbReference type="NCBI Taxonomy" id="3153654"/>
    <lineage>
        <taxon>Bacteria</taxon>
        <taxon>Bacillati</taxon>
        <taxon>Cyanobacteriota</taxon>
        <taxon>Cyanophyceae</taxon>
        <taxon>Oscillatoriophycideae</taxon>
        <taxon>Aerosakkonematales</taxon>
        <taxon>Aerosakkonemataceae</taxon>
        <taxon>Floridanema</taxon>
        <taxon>Floridanema aerugineum</taxon>
    </lineage>
</organism>
<feature type="domain" description="ABC transmembrane type-1" evidence="9">
    <location>
        <begin position="15"/>
        <end position="290"/>
    </location>
</feature>
<keyword evidence="11" id="KW-1185">Reference proteome</keyword>
<dbReference type="Pfam" id="PF00664">
    <property type="entry name" value="ABC_membrane"/>
    <property type="match status" value="1"/>
</dbReference>
<keyword evidence="5 7" id="KW-1133">Transmembrane helix</keyword>
<dbReference type="InterPro" id="IPR017871">
    <property type="entry name" value="ABC_transporter-like_CS"/>
</dbReference>
<dbReference type="Gene3D" id="1.20.1560.10">
    <property type="entry name" value="ABC transporter type 1, transmembrane domain"/>
    <property type="match status" value="1"/>
</dbReference>
<dbReference type="SUPFAM" id="SSF90123">
    <property type="entry name" value="ABC transporter transmembrane region"/>
    <property type="match status" value="1"/>
</dbReference>
<evidence type="ECO:0000313" key="10">
    <source>
        <dbReference type="EMBL" id="MFB2877052.1"/>
    </source>
</evidence>
<evidence type="ECO:0000259" key="9">
    <source>
        <dbReference type="PROSITE" id="PS50929"/>
    </source>
</evidence>
<feature type="transmembrane region" description="Helical" evidence="7">
    <location>
        <begin position="12"/>
        <end position="37"/>
    </location>
</feature>
<dbReference type="InterPro" id="IPR003593">
    <property type="entry name" value="AAA+_ATPase"/>
</dbReference>
<dbReference type="NCBIfam" id="TIGR01194">
    <property type="entry name" value="cyc_pep_trnsptr"/>
    <property type="match status" value="1"/>
</dbReference>
<evidence type="ECO:0000259" key="8">
    <source>
        <dbReference type="PROSITE" id="PS50893"/>
    </source>
</evidence>
<comment type="caution">
    <text evidence="10">The sequence shown here is derived from an EMBL/GenBank/DDBJ whole genome shotgun (WGS) entry which is preliminary data.</text>
</comment>